<dbReference type="GO" id="GO:0016301">
    <property type="term" value="F:kinase activity"/>
    <property type="evidence" value="ECO:0007669"/>
    <property type="project" value="UniProtKB-KW"/>
</dbReference>
<protein>
    <submittedName>
        <fullName evidence="1">Proline-rich receptor-like protein kinase PERK8</fullName>
    </submittedName>
</protein>
<evidence type="ECO:0000313" key="2">
    <source>
        <dbReference type="Proteomes" id="UP001140949"/>
    </source>
</evidence>
<name>A0AAX6FYU6_IRIPA</name>
<dbReference type="EMBL" id="JANAVB010024997">
    <property type="protein sequence ID" value="KAJ6821596.1"/>
    <property type="molecule type" value="Genomic_DNA"/>
</dbReference>
<reference evidence="1" key="2">
    <citation type="submission" date="2023-04" db="EMBL/GenBank/DDBJ databases">
        <authorList>
            <person name="Bruccoleri R.E."/>
            <person name="Oakeley E.J."/>
            <person name="Faust A.-M."/>
            <person name="Dessus-Babus S."/>
            <person name="Altorfer M."/>
            <person name="Burckhardt D."/>
            <person name="Oertli M."/>
            <person name="Naumann U."/>
            <person name="Petersen F."/>
            <person name="Wong J."/>
        </authorList>
    </citation>
    <scope>NUCLEOTIDE SEQUENCE</scope>
    <source>
        <strain evidence="1">GSM-AAB239-AS_SAM_17_03QT</strain>
        <tissue evidence="1">Leaf</tissue>
    </source>
</reference>
<accession>A0AAX6FYU6</accession>
<keyword evidence="1" id="KW-0418">Kinase</keyword>
<dbReference type="Proteomes" id="UP001140949">
    <property type="component" value="Unassembled WGS sequence"/>
</dbReference>
<reference evidence="1" key="1">
    <citation type="journal article" date="2023" name="GigaByte">
        <title>Genome assembly of the bearded iris, Iris pallida Lam.</title>
        <authorList>
            <person name="Bruccoleri R.E."/>
            <person name="Oakeley E.J."/>
            <person name="Faust A.M.E."/>
            <person name="Altorfer M."/>
            <person name="Dessus-Babus S."/>
            <person name="Burckhardt D."/>
            <person name="Oertli M."/>
            <person name="Naumann U."/>
            <person name="Petersen F."/>
            <person name="Wong J."/>
        </authorList>
    </citation>
    <scope>NUCLEOTIDE SEQUENCE</scope>
    <source>
        <strain evidence="1">GSM-AAB239-AS_SAM_17_03QT</strain>
    </source>
</reference>
<dbReference type="AlphaFoldDB" id="A0AAX6FYU6"/>
<proteinExistence type="predicted"/>
<comment type="caution">
    <text evidence="1">The sequence shown here is derived from an EMBL/GenBank/DDBJ whole genome shotgun (WGS) entry which is preliminary data.</text>
</comment>
<keyword evidence="1" id="KW-0808">Transferase</keyword>
<gene>
    <name evidence="1" type="ORF">M6B38_391845</name>
</gene>
<keyword evidence="1" id="KW-0675">Receptor</keyword>
<evidence type="ECO:0000313" key="1">
    <source>
        <dbReference type="EMBL" id="KAJ6821596.1"/>
    </source>
</evidence>
<organism evidence="1 2">
    <name type="scientific">Iris pallida</name>
    <name type="common">Sweet iris</name>
    <dbReference type="NCBI Taxonomy" id="29817"/>
    <lineage>
        <taxon>Eukaryota</taxon>
        <taxon>Viridiplantae</taxon>
        <taxon>Streptophyta</taxon>
        <taxon>Embryophyta</taxon>
        <taxon>Tracheophyta</taxon>
        <taxon>Spermatophyta</taxon>
        <taxon>Magnoliopsida</taxon>
        <taxon>Liliopsida</taxon>
        <taxon>Asparagales</taxon>
        <taxon>Iridaceae</taxon>
        <taxon>Iridoideae</taxon>
        <taxon>Irideae</taxon>
        <taxon>Iris</taxon>
    </lineage>
</organism>
<keyword evidence="2" id="KW-1185">Reference proteome</keyword>
<sequence>MTRSRSLYDTQSIDCVAYVDTRNGCGIVSPILDLGCSENFGLALGFSVL</sequence>